<protein>
    <submittedName>
        <fullName evidence="2">Uncharacterized protein</fullName>
    </submittedName>
</protein>
<dbReference type="AlphaFoldDB" id="A0A2U1PQN8"/>
<keyword evidence="3" id="KW-1185">Reference proteome</keyword>
<dbReference type="Proteomes" id="UP000245207">
    <property type="component" value="Unassembled WGS sequence"/>
</dbReference>
<evidence type="ECO:0000313" key="2">
    <source>
        <dbReference type="EMBL" id="PWA88027.1"/>
    </source>
</evidence>
<evidence type="ECO:0000256" key="1">
    <source>
        <dbReference type="SAM" id="MobiDB-lite"/>
    </source>
</evidence>
<reference evidence="2 3" key="1">
    <citation type="journal article" date="2018" name="Mol. Plant">
        <title>The genome of Artemisia annua provides insight into the evolution of Asteraceae family and artemisinin biosynthesis.</title>
        <authorList>
            <person name="Shen Q."/>
            <person name="Zhang L."/>
            <person name="Liao Z."/>
            <person name="Wang S."/>
            <person name="Yan T."/>
            <person name="Shi P."/>
            <person name="Liu M."/>
            <person name="Fu X."/>
            <person name="Pan Q."/>
            <person name="Wang Y."/>
            <person name="Lv Z."/>
            <person name="Lu X."/>
            <person name="Zhang F."/>
            <person name="Jiang W."/>
            <person name="Ma Y."/>
            <person name="Chen M."/>
            <person name="Hao X."/>
            <person name="Li L."/>
            <person name="Tang Y."/>
            <person name="Lv G."/>
            <person name="Zhou Y."/>
            <person name="Sun X."/>
            <person name="Brodelius P.E."/>
            <person name="Rose J.K.C."/>
            <person name="Tang K."/>
        </authorList>
    </citation>
    <scope>NUCLEOTIDE SEQUENCE [LARGE SCALE GENOMIC DNA]</scope>
    <source>
        <strain evidence="3">cv. Huhao1</strain>
        <tissue evidence="2">Leaf</tissue>
    </source>
</reference>
<sequence>MQRQRHSLRLSNANKSKIADNSLQGFKQPQETASQGKQPQETAAHGKKILKKYFRFQKNKTHKLSPSILKVIHQQFVHKGPTIKQDQYWHQQMEADNLQENLKVRWLLMASL</sequence>
<accession>A0A2U1PQN8</accession>
<dbReference type="EMBL" id="PKPP01000855">
    <property type="protein sequence ID" value="PWA88027.1"/>
    <property type="molecule type" value="Genomic_DNA"/>
</dbReference>
<proteinExistence type="predicted"/>
<name>A0A2U1PQN8_ARTAN</name>
<gene>
    <name evidence="2" type="ORF">CTI12_AA116210</name>
</gene>
<evidence type="ECO:0000313" key="3">
    <source>
        <dbReference type="Proteomes" id="UP000245207"/>
    </source>
</evidence>
<organism evidence="2 3">
    <name type="scientific">Artemisia annua</name>
    <name type="common">Sweet wormwood</name>
    <dbReference type="NCBI Taxonomy" id="35608"/>
    <lineage>
        <taxon>Eukaryota</taxon>
        <taxon>Viridiplantae</taxon>
        <taxon>Streptophyta</taxon>
        <taxon>Embryophyta</taxon>
        <taxon>Tracheophyta</taxon>
        <taxon>Spermatophyta</taxon>
        <taxon>Magnoliopsida</taxon>
        <taxon>eudicotyledons</taxon>
        <taxon>Gunneridae</taxon>
        <taxon>Pentapetalae</taxon>
        <taxon>asterids</taxon>
        <taxon>campanulids</taxon>
        <taxon>Asterales</taxon>
        <taxon>Asteraceae</taxon>
        <taxon>Asteroideae</taxon>
        <taxon>Anthemideae</taxon>
        <taxon>Artemisiinae</taxon>
        <taxon>Artemisia</taxon>
    </lineage>
</organism>
<feature type="compositionally biased region" description="Polar residues" evidence="1">
    <location>
        <begin position="9"/>
        <end position="41"/>
    </location>
</feature>
<comment type="caution">
    <text evidence="2">The sequence shown here is derived from an EMBL/GenBank/DDBJ whole genome shotgun (WGS) entry which is preliminary data.</text>
</comment>
<feature type="region of interest" description="Disordered" evidence="1">
    <location>
        <begin position="1"/>
        <end position="44"/>
    </location>
</feature>